<keyword evidence="10" id="KW-1185">Reference proteome</keyword>
<gene>
    <name evidence="9" type="ORF">ACH50_04905</name>
</gene>
<dbReference type="InterPro" id="IPR011013">
    <property type="entry name" value="Gal_mutarotase_sf_dom"/>
</dbReference>
<evidence type="ECO:0000256" key="5">
    <source>
        <dbReference type="PIRSR" id="PIRSR036289-51"/>
    </source>
</evidence>
<organism evidence="9 10">
    <name type="scientific">Franconibacter pulveris</name>
    <dbReference type="NCBI Taxonomy" id="435910"/>
    <lineage>
        <taxon>Bacteria</taxon>
        <taxon>Pseudomonadati</taxon>
        <taxon>Pseudomonadota</taxon>
        <taxon>Gammaproteobacteria</taxon>
        <taxon>Enterobacterales</taxon>
        <taxon>Enterobacteriaceae</taxon>
        <taxon>Franconibacter</taxon>
    </lineage>
</organism>
<comment type="caution">
    <text evidence="9">The sequence shown here is derived from an EMBL/GenBank/DDBJ whole genome shotgun (WGS) entry which is preliminary data.</text>
</comment>
<dbReference type="Pfam" id="PF03632">
    <property type="entry name" value="Glyco_hydro_65m"/>
    <property type="match status" value="1"/>
</dbReference>
<dbReference type="Pfam" id="PF03636">
    <property type="entry name" value="Glyco_hydro_65N"/>
    <property type="match status" value="1"/>
</dbReference>
<keyword evidence="3" id="KW-0808">Transferase</keyword>
<dbReference type="Gene3D" id="2.60.420.10">
    <property type="entry name" value="Maltose phosphorylase, domain 3"/>
    <property type="match status" value="1"/>
</dbReference>
<reference evidence="9 10" key="1">
    <citation type="submission" date="2015-06" db="EMBL/GenBank/DDBJ databases">
        <title>Genome sequencing of Cronobacter sp. strain DJ34 isolated from petroleum contaminated sludge of Duliajan Oil Fields, Assam, India.</title>
        <authorList>
            <person name="Pal S."/>
            <person name="Banerjee T.D."/>
            <person name="Roy A."/>
            <person name="Sar P."/>
            <person name="Kazy S.K."/>
        </authorList>
    </citation>
    <scope>NUCLEOTIDE SEQUENCE [LARGE SCALE GENOMIC DNA]</scope>
    <source>
        <strain evidence="9 10">DJ34</strain>
    </source>
</reference>
<dbReference type="OrthoDB" id="9816160at2"/>
<dbReference type="GO" id="GO:0016757">
    <property type="term" value="F:glycosyltransferase activity"/>
    <property type="evidence" value="ECO:0007669"/>
    <property type="project" value="UniProtKB-KW"/>
</dbReference>
<dbReference type="PANTHER" id="PTHR11051">
    <property type="entry name" value="GLYCOSYL HYDROLASE-RELATED"/>
    <property type="match status" value="1"/>
</dbReference>
<comment type="similarity">
    <text evidence="1">Belongs to the glycosyl hydrolase 65 family.</text>
</comment>
<dbReference type="AlphaFoldDB" id="A0A0J8YDV6"/>
<accession>A0A0J8YDV6</accession>
<dbReference type="Proteomes" id="UP000037315">
    <property type="component" value="Unassembled WGS sequence"/>
</dbReference>
<evidence type="ECO:0000259" key="7">
    <source>
        <dbReference type="Pfam" id="PF03633"/>
    </source>
</evidence>
<dbReference type="SUPFAM" id="SSF48208">
    <property type="entry name" value="Six-hairpin glycosidases"/>
    <property type="match status" value="1"/>
</dbReference>
<evidence type="ECO:0000256" key="1">
    <source>
        <dbReference type="ARBA" id="ARBA00006768"/>
    </source>
</evidence>
<dbReference type="InterPro" id="IPR005196">
    <property type="entry name" value="Glyco_hydro_65_N"/>
</dbReference>
<dbReference type="InterPro" id="IPR037018">
    <property type="entry name" value="GH65_N"/>
</dbReference>
<feature type="domain" description="Glycoside hydrolase family 65 N-terminal" evidence="8">
    <location>
        <begin position="9"/>
        <end position="237"/>
    </location>
</feature>
<evidence type="ECO:0000256" key="3">
    <source>
        <dbReference type="ARBA" id="ARBA00022679"/>
    </source>
</evidence>
<dbReference type="GO" id="GO:0005975">
    <property type="term" value="P:carbohydrate metabolic process"/>
    <property type="evidence" value="ECO:0007669"/>
    <property type="project" value="InterPro"/>
</dbReference>
<dbReference type="Gene3D" id="2.70.98.40">
    <property type="entry name" value="Glycoside hydrolase, family 65, N-terminal domain"/>
    <property type="match status" value="1"/>
</dbReference>
<keyword evidence="2" id="KW-0328">Glycosyltransferase</keyword>
<dbReference type="PATRIC" id="fig|1656095.3.peg.1670"/>
<evidence type="ECO:0000256" key="2">
    <source>
        <dbReference type="ARBA" id="ARBA00022676"/>
    </source>
</evidence>
<dbReference type="Gene3D" id="1.50.10.10">
    <property type="match status" value="1"/>
</dbReference>
<feature type="binding site" evidence="5">
    <location>
        <begin position="575"/>
        <end position="576"/>
    </location>
    <ligand>
        <name>substrate</name>
    </ligand>
</feature>
<evidence type="ECO:0000259" key="8">
    <source>
        <dbReference type="Pfam" id="PF03636"/>
    </source>
</evidence>
<dbReference type="PIRSF" id="PIRSF036289">
    <property type="entry name" value="Glycosyl_hydrolase_malt_phosph"/>
    <property type="match status" value="1"/>
</dbReference>
<dbReference type="InterPro" id="IPR017045">
    <property type="entry name" value="Malt_Pase/Glycosyl_Hdrlase"/>
</dbReference>
<name>A0A0J8YDV6_9ENTR</name>
<dbReference type="STRING" id="1121863.GCA_000621185_01169"/>
<feature type="active site" description="Proton donor" evidence="4">
    <location>
        <position position="475"/>
    </location>
</feature>
<dbReference type="PANTHER" id="PTHR11051:SF8">
    <property type="entry name" value="PROTEIN-GLUCOSYLGALACTOSYLHYDROXYLYSINE GLUCOSIDASE"/>
    <property type="match status" value="1"/>
</dbReference>
<dbReference type="InterPro" id="IPR008928">
    <property type="entry name" value="6-hairpin_glycosidase_sf"/>
</dbReference>
<dbReference type="InterPro" id="IPR005195">
    <property type="entry name" value="Glyco_hydro_65_M"/>
</dbReference>
<feature type="binding site" evidence="5">
    <location>
        <begin position="335"/>
        <end position="336"/>
    </location>
    <ligand>
        <name>substrate</name>
    </ligand>
</feature>
<feature type="domain" description="Glycoside hydrolase family 65 central catalytic" evidence="6">
    <location>
        <begin position="300"/>
        <end position="662"/>
    </location>
</feature>
<evidence type="ECO:0000259" key="6">
    <source>
        <dbReference type="Pfam" id="PF03632"/>
    </source>
</evidence>
<proteinExistence type="inferred from homology"/>
<dbReference type="GO" id="GO:0030246">
    <property type="term" value="F:carbohydrate binding"/>
    <property type="evidence" value="ECO:0007669"/>
    <property type="project" value="InterPro"/>
</dbReference>
<evidence type="ECO:0000256" key="4">
    <source>
        <dbReference type="PIRSR" id="PIRSR036289-50"/>
    </source>
</evidence>
<dbReference type="EMBL" id="LFEJ01000009">
    <property type="protein sequence ID" value="KMV35669.1"/>
    <property type="molecule type" value="Genomic_DNA"/>
</dbReference>
<evidence type="ECO:0000313" key="10">
    <source>
        <dbReference type="Proteomes" id="UP000037315"/>
    </source>
</evidence>
<dbReference type="RefSeq" id="WP_048887464.1">
    <property type="nucleotide sequence ID" value="NZ_LFEJ01000009.1"/>
</dbReference>
<dbReference type="InterPro" id="IPR012341">
    <property type="entry name" value="6hp_glycosidase-like_sf"/>
</dbReference>
<protein>
    <submittedName>
        <fullName evidence="9">Glycosyl hydrolase family 65</fullName>
    </submittedName>
</protein>
<dbReference type="InterPro" id="IPR005194">
    <property type="entry name" value="Glyco_hydro_65_C"/>
</dbReference>
<dbReference type="GO" id="GO:0004553">
    <property type="term" value="F:hydrolase activity, hydrolyzing O-glycosyl compounds"/>
    <property type="evidence" value="ECO:0007669"/>
    <property type="project" value="TreeGrafter"/>
</dbReference>
<dbReference type="SUPFAM" id="SSF74650">
    <property type="entry name" value="Galactose mutarotase-like"/>
    <property type="match status" value="1"/>
</dbReference>
<evidence type="ECO:0000313" key="9">
    <source>
        <dbReference type="EMBL" id="KMV35669.1"/>
    </source>
</evidence>
<sequence>MSDISSLVEARFDPQRHNKYATLMAAGNGYLGIRATHEEGYTTQTRGMFLAGLYHRAGEEEPRELVNLPDVVGMHIEIDGEIVNLLAGKLLSYRRELRFATGELRREAVWESVSGQRYTLLCERFLSRHNNALFCQRISITPHNSECCINIATGIDATQTNAGRQHLDETQVRVFDQQTMQAIYRTRSKDAHVAITCACLVSPRAQVSFSAKNRRLQQHSFCELKPGETLTLDKYCLIERWLDGEVPKEAGQTSLAQLSACMEQGYEALLGASAAVWQAWWRQCRVTVQSATQGDQRALDFALYHLAAMTPVHDERSSIGAKGLTGEGYKGHVFWDTEVFLLPVHLYTQPEIARQLLRYRWLNLAGAHNKAQQNGFAGALFPWESGRTGEEETPAWAAINIRTGLRQKVASALAEHHLVADIAWAVVAYYQATGDDAFMAKEGVELLRETARFWLSRATEVDGALELHDVIGPDEYTEHVNNNAYTNYLACYNVAMARHFSKRFAKPDEAFSSQLDDFLARLRLPQPRPDGVIPQDDTFFSKPTIDLTRYKANAGSQSILLDYSRAEVNEMQILKQADVVMLLYMLPWLYGEPVLRANLAYYEPRTIHDSSLSKAIHGIVAARCHEPEQAYRFWREGCQIDLGDAPHSSDDGIHAAASGAIWLGAVQGFAGVVAMQDELHINPALPKAWTSVAFPCCWRGRKLYLTLTHQQLSVESDGPVMLHVCGKAVEVDGRADFFIPASGSGTSQEGI</sequence>
<keyword evidence="9" id="KW-0378">Hydrolase</keyword>
<dbReference type="Pfam" id="PF03633">
    <property type="entry name" value="Glyco_hydro_65C"/>
    <property type="match status" value="1"/>
</dbReference>
<feature type="domain" description="Glycoside hydrolase family 65 C-terminal" evidence="7">
    <location>
        <begin position="677"/>
        <end position="731"/>
    </location>
</feature>